<dbReference type="Pfam" id="PF09931">
    <property type="entry name" value="Phage_phiJL001_Gp84_N"/>
    <property type="match status" value="1"/>
</dbReference>
<organism evidence="1">
    <name type="scientific">Siphoviridae sp. ctXPh6</name>
    <dbReference type="NCBI Taxonomy" id="2827578"/>
    <lineage>
        <taxon>Viruses</taxon>
        <taxon>Duplodnaviria</taxon>
        <taxon>Heunggongvirae</taxon>
        <taxon>Uroviricota</taxon>
        <taxon>Caudoviricetes</taxon>
    </lineage>
</organism>
<dbReference type="EMBL" id="BK015862">
    <property type="protein sequence ID" value="DAD70232.1"/>
    <property type="molecule type" value="Genomic_DNA"/>
</dbReference>
<name>A0A8S5LK66_9CAUD</name>
<sequence length="193" mass="21820">MKTVDKSLETYLETEKKITSCDLYELVLDNGNKYYYADTDIDISFNGHTYLHNALLIKRQQVKIHDRVVVDTMTVTVQADINDKLEGLPFLQAAHSGVLDRAKLYLRRCFFRDQSVVGAIDLFGGNVEVKSAGGIKIELSVKAETQGLNMEFPVRRYYPQGSYTTNEDGVIYSKETDAATLIAPFVPRREVLI</sequence>
<evidence type="ECO:0008006" key="2">
    <source>
        <dbReference type="Google" id="ProtNLM"/>
    </source>
</evidence>
<accession>A0A8S5LK66</accession>
<reference evidence="1" key="1">
    <citation type="journal article" date="2021" name="Proc. Natl. Acad. Sci. U.S.A.">
        <title>A Catalog of Tens of Thousands of Viruses from Human Metagenomes Reveals Hidden Associations with Chronic Diseases.</title>
        <authorList>
            <person name="Tisza M.J."/>
            <person name="Buck C.B."/>
        </authorList>
    </citation>
    <scope>NUCLEOTIDE SEQUENCE</scope>
    <source>
        <strain evidence="1">CtXPh6</strain>
    </source>
</reference>
<evidence type="ECO:0000313" key="1">
    <source>
        <dbReference type="EMBL" id="DAD70232.1"/>
    </source>
</evidence>
<protein>
    <recommendedName>
        <fullName evidence="2">Bacteriophage phiJL001 Gp84 N-terminal domain-containing protein</fullName>
    </recommendedName>
</protein>
<proteinExistence type="predicted"/>